<dbReference type="SUPFAM" id="SSF53067">
    <property type="entry name" value="Actin-like ATPase domain"/>
    <property type="match status" value="2"/>
</dbReference>
<feature type="site" description="Transition state stabilizer" evidence="9">
    <location>
        <position position="178"/>
    </location>
</feature>
<evidence type="ECO:0000256" key="9">
    <source>
        <dbReference type="HAMAP-Rule" id="MF_00020"/>
    </source>
</evidence>
<dbReference type="HAMAP" id="MF_00020">
    <property type="entry name" value="Acetate_kinase"/>
    <property type="match status" value="1"/>
</dbReference>
<dbReference type="Gene3D" id="3.30.420.40">
    <property type="match status" value="2"/>
</dbReference>
<evidence type="ECO:0000256" key="4">
    <source>
        <dbReference type="ARBA" id="ARBA00022723"/>
    </source>
</evidence>
<dbReference type="InterPro" id="IPR000890">
    <property type="entry name" value="Aliphatic_acid_kin_short-chain"/>
</dbReference>
<name>A0ABM7Y8F9_9PROT</name>
<comment type="function">
    <text evidence="9">Catalyzes the formation of acetyl phosphate from acetate and ATP. Can also catalyze the reverse reaction.</text>
</comment>
<dbReference type="PANTHER" id="PTHR21060:SF21">
    <property type="entry name" value="ACETATE KINASE"/>
    <property type="match status" value="1"/>
</dbReference>
<proteinExistence type="inferred from homology"/>
<feature type="binding site" evidence="9">
    <location>
        <begin position="280"/>
        <end position="282"/>
    </location>
    <ligand>
        <name>ATP</name>
        <dbReference type="ChEBI" id="CHEBI:30616"/>
    </ligand>
</feature>
<dbReference type="Pfam" id="PF00871">
    <property type="entry name" value="Acetate_kinase"/>
    <property type="match status" value="1"/>
</dbReference>
<keyword evidence="2 9" id="KW-0963">Cytoplasm</keyword>
<protein>
    <recommendedName>
        <fullName evidence="9">Acetate kinase</fullName>
        <ecNumber evidence="9">2.7.2.1</ecNumber>
    </recommendedName>
    <alternativeName>
        <fullName evidence="9">Acetokinase</fullName>
    </alternativeName>
</protein>
<keyword evidence="4 9" id="KW-0479">Metal-binding</keyword>
<feature type="binding site" evidence="9">
    <location>
        <position position="17"/>
    </location>
    <ligand>
        <name>ATP</name>
        <dbReference type="ChEBI" id="CHEBI:30616"/>
    </ligand>
</feature>
<comment type="subcellular location">
    <subcellularLocation>
        <location evidence="9">Cytoplasm</location>
    </subcellularLocation>
</comment>
<dbReference type="PANTHER" id="PTHR21060">
    <property type="entry name" value="ACETATE KINASE"/>
    <property type="match status" value="1"/>
</dbReference>
<dbReference type="InterPro" id="IPR023865">
    <property type="entry name" value="Aliphatic_acid_kinase_CS"/>
</dbReference>
<evidence type="ECO:0000256" key="10">
    <source>
        <dbReference type="RuleBase" id="RU003835"/>
    </source>
</evidence>
<keyword evidence="7 9" id="KW-0067">ATP-binding</keyword>
<dbReference type="InterPro" id="IPR043129">
    <property type="entry name" value="ATPase_NBD"/>
</dbReference>
<evidence type="ECO:0000256" key="2">
    <source>
        <dbReference type="ARBA" id="ARBA00022490"/>
    </source>
</evidence>
<feature type="binding site" evidence="9">
    <location>
        <position position="376"/>
    </location>
    <ligand>
        <name>Mg(2+)</name>
        <dbReference type="ChEBI" id="CHEBI:18420"/>
    </ligand>
</feature>
<feature type="active site" description="Proton donor/acceptor" evidence="9">
    <location>
        <position position="147"/>
    </location>
</feature>
<evidence type="ECO:0000256" key="6">
    <source>
        <dbReference type="ARBA" id="ARBA00022777"/>
    </source>
</evidence>
<evidence type="ECO:0000313" key="11">
    <source>
        <dbReference type="EMBL" id="BDG74319.1"/>
    </source>
</evidence>
<dbReference type="EC" id="2.7.2.1" evidence="9"/>
<dbReference type="PIRSF" id="PIRSF000722">
    <property type="entry name" value="Acetate_prop_kin"/>
    <property type="match status" value="1"/>
</dbReference>
<evidence type="ECO:0000313" key="12">
    <source>
        <dbReference type="Proteomes" id="UP000831327"/>
    </source>
</evidence>
<comment type="similarity">
    <text evidence="1 9 10">Belongs to the acetokinase family.</text>
</comment>
<dbReference type="NCBIfam" id="TIGR00016">
    <property type="entry name" value="ackA"/>
    <property type="match status" value="1"/>
</dbReference>
<feature type="site" description="Transition state stabilizer" evidence="9">
    <location>
        <position position="238"/>
    </location>
</feature>
<keyword evidence="6 9" id="KW-0418">Kinase</keyword>
<gene>
    <name evidence="11" type="primary">ackA_2</name>
    <name evidence="9" type="synonym">ackA</name>
    <name evidence="11" type="ORF">Rmf_42480</name>
</gene>
<comment type="catalytic activity">
    <reaction evidence="9">
        <text>acetate + ATP = acetyl phosphate + ADP</text>
        <dbReference type="Rhea" id="RHEA:11352"/>
        <dbReference type="ChEBI" id="CHEBI:22191"/>
        <dbReference type="ChEBI" id="CHEBI:30089"/>
        <dbReference type="ChEBI" id="CHEBI:30616"/>
        <dbReference type="ChEBI" id="CHEBI:456216"/>
        <dbReference type="EC" id="2.7.2.1"/>
    </reaction>
</comment>
<keyword evidence="3 9" id="KW-0808">Transferase</keyword>
<dbReference type="InterPro" id="IPR004372">
    <property type="entry name" value="Ac/propionate_kinase"/>
</dbReference>
<feature type="binding site" evidence="9">
    <location>
        <begin position="325"/>
        <end position="329"/>
    </location>
    <ligand>
        <name>ATP</name>
        <dbReference type="ChEBI" id="CHEBI:30616"/>
    </ligand>
</feature>
<dbReference type="RefSeq" id="WP_244408503.1">
    <property type="nucleotide sequence ID" value="NZ_AP025637.1"/>
</dbReference>
<reference evidence="11 12" key="1">
    <citation type="journal article" date="2016" name="Microbes Environ.">
        <title>Phylogenetically diverse aerobic anoxygenic phototrophic bacteria isolated from epilithic biofilms in Tama river, Japan.</title>
        <authorList>
            <person name="Hirose S."/>
            <person name="Matsuura K."/>
            <person name="Haruta S."/>
        </authorList>
    </citation>
    <scope>NUCLEOTIDE SEQUENCE [LARGE SCALE GENOMIC DNA]</scope>
    <source>
        <strain evidence="11 12">S08</strain>
    </source>
</reference>
<evidence type="ECO:0000256" key="8">
    <source>
        <dbReference type="ARBA" id="ARBA00022842"/>
    </source>
</evidence>
<keyword evidence="12" id="KW-1185">Reference proteome</keyword>
<evidence type="ECO:0000256" key="5">
    <source>
        <dbReference type="ARBA" id="ARBA00022741"/>
    </source>
</evidence>
<sequence>MTAGVVVVLNAGSSSLKFSLYEGDAVLLSGQVDGIGVRPGVTARDGAGTKLTAPDLAAGPPGTPAEALLALLPWLREHLGGRPLLALGHRVVHGGPNHDRPCLVTAALLDDLAALSPLAPLHQPHNLSPIHAAMERTPGLPQVACFDTAFHRTIPEVAQVYALPFEMAARGIRRYGFHGLSYEYIASVLPEVAPGLATGRVVVAHLGNGASLCALQGGRSVATTMGFSALDGLPMGTRCGEIDPAVVLHLMREDGLDIAGVEALLYRRSGLLGLSGVSSDFRDLLASEDPRARFAIKVFVYRVARGIGSLAAALGGLDGIVFTAGIGENAASIRAAICEACSWLGVELDAVANAATGPVISRAGSRAAAYVIPTDENLMIARHTRALLADTAE</sequence>
<evidence type="ECO:0000256" key="7">
    <source>
        <dbReference type="ARBA" id="ARBA00022840"/>
    </source>
</evidence>
<dbReference type="EMBL" id="AP025637">
    <property type="protein sequence ID" value="BDG74319.1"/>
    <property type="molecule type" value="Genomic_DNA"/>
</dbReference>
<keyword evidence="8 9" id="KW-0460">Magnesium</keyword>
<feature type="binding site" evidence="9">
    <location>
        <begin position="205"/>
        <end position="209"/>
    </location>
    <ligand>
        <name>ATP</name>
        <dbReference type="ChEBI" id="CHEBI:30616"/>
    </ligand>
</feature>
<dbReference type="PROSITE" id="PS01076">
    <property type="entry name" value="ACETATE_KINASE_2"/>
    <property type="match status" value="1"/>
</dbReference>
<evidence type="ECO:0000256" key="3">
    <source>
        <dbReference type="ARBA" id="ARBA00022679"/>
    </source>
</evidence>
<dbReference type="PROSITE" id="PS01075">
    <property type="entry name" value="ACETATE_KINASE_1"/>
    <property type="match status" value="1"/>
</dbReference>
<keyword evidence="5 9" id="KW-0547">Nucleotide-binding</keyword>
<comment type="pathway">
    <text evidence="9">Metabolic intermediate biosynthesis; acetyl-CoA biosynthesis; acetyl-CoA from acetate: step 1/2.</text>
</comment>
<feature type="binding site" evidence="9">
    <location>
        <position position="10"/>
    </location>
    <ligand>
        <name>Mg(2+)</name>
        <dbReference type="ChEBI" id="CHEBI:18420"/>
    </ligand>
</feature>
<dbReference type="PRINTS" id="PR00471">
    <property type="entry name" value="ACETATEKNASE"/>
</dbReference>
<comment type="subunit">
    <text evidence="9">Homodimer.</text>
</comment>
<organism evidence="11 12">
    <name type="scientific">Roseomonas fluvialis</name>
    <dbReference type="NCBI Taxonomy" id="1750527"/>
    <lineage>
        <taxon>Bacteria</taxon>
        <taxon>Pseudomonadati</taxon>
        <taxon>Pseudomonadota</taxon>
        <taxon>Alphaproteobacteria</taxon>
        <taxon>Acetobacterales</taxon>
        <taxon>Roseomonadaceae</taxon>
        <taxon>Roseomonas</taxon>
    </lineage>
</organism>
<comment type="cofactor">
    <cofactor evidence="9">
        <name>Mg(2+)</name>
        <dbReference type="ChEBI" id="CHEBI:18420"/>
    </cofactor>
    <cofactor evidence="9">
        <name>Mn(2+)</name>
        <dbReference type="ChEBI" id="CHEBI:29035"/>
    </cofactor>
    <text evidence="9">Mg(2+). Can also accept Mn(2+).</text>
</comment>
<dbReference type="Proteomes" id="UP000831327">
    <property type="component" value="Chromosome"/>
</dbReference>
<accession>A0ABM7Y8F9</accession>
<feature type="binding site" evidence="9">
    <location>
        <position position="90"/>
    </location>
    <ligand>
        <name>substrate</name>
    </ligand>
</feature>
<dbReference type="GO" id="GO:0016301">
    <property type="term" value="F:kinase activity"/>
    <property type="evidence" value="ECO:0007669"/>
    <property type="project" value="UniProtKB-KW"/>
</dbReference>
<evidence type="ECO:0000256" key="1">
    <source>
        <dbReference type="ARBA" id="ARBA00008748"/>
    </source>
</evidence>